<dbReference type="InterPro" id="IPR003195">
    <property type="entry name" value="TFIID_TAF13"/>
</dbReference>
<dbReference type="PANTHER" id="PTHR11380">
    <property type="entry name" value="TRANSCRIPTION INITIATION FACTOR TFIID/SUPT3-RELATED"/>
    <property type="match status" value="1"/>
</dbReference>
<comment type="subcellular location">
    <subcellularLocation>
        <location evidence="1">Nucleus</location>
    </subcellularLocation>
</comment>
<evidence type="ECO:0000256" key="4">
    <source>
        <dbReference type="ARBA" id="ARBA00023242"/>
    </source>
</evidence>
<feature type="region of interest" description="Disordered" evidence="5">
    <location>
        <begin position="490"/>
        <end position="510"/>
    </location>
</feature>
<accession>A0ABQ9XKB8</accession>
<dbReference type="EMBL" id="JARBJD010000111">
    <property type="protein sequence ID" value="KAK2951929.1"/>
    <property type="molecule type" value="Genomic_DNA"/>
</dbReference>
<name>A0ABQ9XKB8_9EUKA</name>
<dbReference type="Proteomes" id="UP001281761">
    <property type="component" value="Unassembled WGS sequence"/>
</dbReference>
<comment type="caution">
    <text evidence="6">The sequence shown here is derived from an EMBL/GenBank/DDBJ whole genome shotgun (WGS) entry which is preliminary data.</text>
</comment>
<evidence type="ECO:0000256" key="5">
    <source>
        <dbReference type="SAM" id="MobiDB-lite"/>
    </source>
</evidence>
<keyword evidence="4" id="KW-0539">Nucleus</keyword>
<keyword evidence="2" id="KW-0805">Transcription regulation</keyword>
<evidence type="ECO:0000256" key="3">
    <source>
        <dbReference type="ARBA" id="ARBA00023163"/>
    </source>
</evidence>
<organism evidence="6 7">
    <name type="scientific">Blattamonas nauphoetae</name>
    <dbReference type="NCBI Taxonomy" id="2049346"/>
    <lineage>
        <taxon>Eukaryota</taxon>
        <taxon>Metamonada</taxon>
        <taxon>Preaxostyla</taxon>
        <taxon>Oxymonadida</taxon>
        <taxon>Blattamonas</taxon>
    </lineage>
</organism>
<sequence length="583" mass="65552">MYSFGDNIESDQDTVLTISNVLRSSLFRLLLSAIQYAKNRPDNKSLLTLDDFCICFRKNTQKIHRLKEYFSWKSVRKSNQDSDSQTSQMITSQQSTDTFDDFEESFPDSLLKEATKPSNKRKHVKTSPPTPMSLFGFDSTSIVNARCFYHIQNNTLPQSSPFFLSAYRIPFNFTLVPSSETITKSMTQSEYALFSQSREGTFAQTNPAKFLEWVTGLGAKKQAKGYTLPAPLNFTLGPNCIDLMSFIAWELVGIITIAALDVRRAHSLHLNFPDPNDRSNDSEQFQAKPLGIDRWWNTGSSRKDALALRQSTSKLKSLSDLVVPTVGLASTGTGVIGSDILRCVDTALPIVTEHVEEELFTFERHAPMNNGLFARSFRPIKTDIAALYDVVNKAADKNIVTTKDGGEKMVKTETTWALKPTLMTSSFQPLPRHDYRSFPLPGDQMNRGQPGGPAKPALPSPAPIAFRQVFEKDGHAKRCRAADLHAQRRLQPPPELPSPTQLIPRPNVRPLPPLKRRYSLPFLHHITELSAQIPLQIHYHPSSTMSLAIHYHKLLWSPIPLTAQFVKEGVERLLASGKELYEF</sequence>
<proteinExistence type="predicted"/>
<reference evidence="6 7" key="1">
    <citation type="journal article" date="2022" name="bioRxiv">
        <title>Genomics of Preaxostyla Flagellates Illuminates Evolutionary Transitions and the Path Towards Mitochondrial Loss.</title>
        <authorList>
            <person name="Novak L.V.F."/>
            <person name="Treitli S.C."/>
            <person name="Pyrih J."/>
            <person name="Halakuc P."/>
            <person name="Pipaliya S.V."/>
            <person name="Vacek V."/>
            <person name="Brzon O."/>
            <person name="Soukal P."/>
            <person name="Eme L."/>
            <person name="Dacks J.B."/>
            <person name="Karnkowska A."/>
            <person name="Elias M."/>
            <person name="Hampl V."/>
        </authorList>
    </citation>
    <scope>NUCLEOTIDE SEQUENCE [LARGE SCALE GENOMIC DNA]</scope>
    <source>
        <strain evidence="6">NAU3</strain>
        <tissue evidence="6">Gut</tissue>
    </source>
</reference>
<gene>
    <name evidence="6" type="ORF">BLNAU_13166</name>
</gene>
<keyword evidence="3" id="KW-0804">Transcription</keyword>
<evidence type="ECO:0000256" key="2">
    <source>
        <dbReference type="ARBA" id="ARBA00023015"/>
    </source>
</evidence>
<protein>
    <submittedName>
        <fullName evidence="6">Uncharacterized protein</fullName>
    </submittedName>
</protein>
<dbReference type="PANTHER" id="PTHR11380:SF16">
    <property type="entry name" value="TRANSCRIPTION INITIATION PROTEIN SPT3 HOMOLOG"/>
    <property type="match status" value="1"/>
</dbReference>
<keyword evidence="7" id="KW-1185">Reference proteome</keyword>
<dbReference type="Pfam" id="PF02269">
    <property type="entry name" value="TFIID-18kDa"/>
    <property type="match status" value="1"/>
</dbReference>
<evidence type="ECO:0000313" key="6">
    <source>
        <dbReference type="EMBL" id="KAK2951929.1"/>
    </source>
</evidence>
<evidence type="ECO:0000256" key="1">
    <source>
        <dbReference type="ARBA" id="ARBA00004123"/>
    </source>
</evidence>
<evidence type="ECO:0000313" key="7">
    <source>
        <dbReference type="Proteomes" id="UP001281761"/>
    </source>
</evidence>